<organism evidence="1">
    <name type="scientific">Vibrio sp. HB236076</name>
    <dbReference type="NCBI Taxonomy" id="3232307"/>
    <lineage>
        <taxon>Bacteria</taxon>
        <taxon>Pseudomonadati</taxon>
        <taxon>Pseudomonadota</taxon>
        <taxon>Gammaproteobacteria</taxon>
        <taxon>Vibrionales</taxon>
        <taxon>Vibrionaceae</taxon>
        <taxon>Vibrio</taxon>
    </lineage>
</organism>
<dbReference type="Gene3D" id="3.40.50.1240">
    <property type="entry name" value="Phosphoglycerate mutase-like"/>
    <property type="match status" value="1"/>
</dbReference>
<accession>A0AB39HGV8</accession>
<reference evidence="1" key="1">
    <citation type="submission" date="2024-07" db="EMBL/GenBank/DDBJ databases">
        <title>Genome Analysis of a Potential Novel Vibrio Species Secreting pH- and Thermo-stable Alginate Lyase and its Application in Producing Alginate Oligosaccharides.</title>
        <authorList>
            <person name="Huang H."/>
            <person name="Bao K."/>
        </authorList>
    </citation>
    <scope>NUCLEOTIDE SEQUENCE</scope>
    <source>
        <strain evidence="1">HB236076</strain>
    </source>
</reference>
<dbReference type="GO" id="GO:0101006">
    <property type="term" value="F:protein histidine phosphatase activity"/>
    <property type="evidence" value="ECO:0007669"/>
    <property type="project" value="InterPro"/>
</dbReference>
<dbReference type="Pfam" id="PF00300">
    <property type="entry name" value="His_Phos_1"/>
    <property type="match status" value="1"/>
</dbReference>
<dbReference type="NCBIfam" id="TIGR00249">
    <property type="entry name" value="sixA"/>
    <property type="match status" value="1"/>
</dbReference>
<dbReference type="InterPro" id="IPR004449">
    <property type="entry name" value="SixA"/>
</dbReference>
<proteinExistence type="predicted"/>
<dbReference type="CDD" id="cd07067">
    <property type="entry name" value="HP_PGM_like"/>
    <property type="match status" value="1"/>
</dbReference>
<dbReference type="KEGG" id="vih:AB0763_04830"/>
<dbReference type="InterPro" id="IPR013078">
    <property type="entry name" value="His_Pase_superF_clade-1"/>
</dbReference>
<dbReference type="GO" id="GO:0005737">
    <property type="term" value="C:cytoplasm"/>
    <property type="evidence" value="ECO:0007669"/>
    <property type="project" value="InterPro"/>
</dbReference>
<dbReference type="EMBL" id="CP162601">
    <property type="protein sequence ID" value="XDK25967.1"/>
    <property type="molecule type" value="Genomic_DNA"/>
</dbReference>
<dbReference type="AlphaFoldDB" id="A0AB39HGV8"/>
<evidence type="ECO:0000313" key="1">
    <source>
        <dbReference type="EMBL" id="XDK25967.1"/>
    </source>
</evidence>
<gene>
    <name evidence="1" type="primary">sixA</name>
    <name evidence="1" type="ORF">AB0763_04830</name>
</gene>
<dbReference type="SUPFAM" id="SSF53254">
    <property type="entry name" value="Phosphoglycerate mutase-like"/>
    <property type="match status" value="1"/>
</dbReference>
<name>A0AB39HGV8_9VIBR</name>
<sequence>MKIFIMRHGEAVLMANSDAERALTDQGRRDSEKVAQACVQQGISHFDKVLVSPYLRAQQTWQQTQDHFTFGEVVTCPDITPYGNADHVFDYVNALAQVEPIESLLIVSHLPLVGYLAAEFVRDLSPPMFVTSGLLCIDFQIEKQFGEVVWQLSPQSVA</sequence>
<dbReference type="InterPro" id="IPR029033">
    <property type="entry name" value="His_PPase_superfam"/>
</dbReference>
<protein>
    <submittedName>
        <fullName evidence="1">Phosphohistidine phosphatase SixA</fullName>
    </submittedName>
</protein>
<dbReference type="SMART" id="SM00855">
    <property type="entry name" value="PGAM"/>
    <property type="match status" value="1"/>
</dbReference>
<dbReference type="RefSeq" id="WP_306101373.1">
    <property type="nucleotide sequence ID" value="NZ_CP162601.1"/>
</dbReference>